<dbReference type="SUPFAM" id="SSF56300">
    <property type="entry name" value="Metallo-dependent phosphatases"/>
    <property type="match status" value="1"/>
</dbReference>
<dbReference type="InterPro" id="IPR029461">
    <property type="entry name" value="TT1561-like"/>
</dbReference>
<evidence type="ECO:0000259" key="2">
    <source>
        <dbReference type="Pfam" id="PF14582"/>
    </source>
</evidence>
<proteinExistence type="predicted"/>
<dbReference type="Gene3D" id="3.60.21.10">
    <property type="match status" value="1"/>
</dbReference>
<organism evidence="3">
    <name type="scientific">marine sediment metagenome</name>
    <dbReference type="NCBI Taxonomy" id="412755"/>
    <lineage>
        <taxon>unclassified sequences</taxon>
        <taxon>metagenomes</taxon>
        <taxon>ecological metagenomes</taxon>
    </lineage>
</organism>
<comment type="caution">
    <text evidence="3">The sequence shown here is derived from an EMBL/GenBank/DDBJ whole genome shotgun (WGS) entry which is preliminary data.</text>
</comment>
<evidence type="ECO:0000256" key="1">
    <source>
        <dbReference type="SAM" id="MobiDB-lite"/>
    </source>
</evidence>
<dbReference type="PANTHER" id="PTHR37523:SF1">
    <property type="entry name" value="CALCINEURIN-LIKE PHOSPHOESTERASE DOMAIN-CONTAINING PROTEIN"/>
    <property type="match status" value="1"/>
</dbReference>
<evidence type="ECO:0000313" key="3">
    <source>
        <dbReference type="EMBL" id="GAG26829.1"/>
    </source>
</evidence>
<dbReference type="PANTHER" id="PTHR37523">
    <property type="entry name" value="METALLOPHOSPHOESTERASE"/>
    <property type="match status" value="1"/>
</dbReference>
<dbReference type="EMBL" id="BARS01034878">
    <property type="protein sequence ID" value="GAG26829.1"/>
    <property type="molecule type" value="Genomic_DNA"/>
</dbReference>
<dbReference type="AlphaFoldDB" id="X0W7A2"/>
<reference evidence="3" key="1">
    <citation type="journal article" date="2014" name="Front. Microbiol.">
        <title>High frequency of phylogenetically diverse reductive dehalogenase-homologous genes in deep subseafloor sedimentary metagenomes.</title>
        <authorList>
            <person name="Kawai M."/>
            <person name="Futagami T."/>
            <person name="Toyoda A."/>
            <person name="Takaki Y."/>
            <person name="Nishi S."/>
            <person name="Hori S."/>
            <person name="Arai W."/>
            <person name="Tsubouchi T."/>
            <person name="Morono Y."/>
            <person name="Uchiyama I."/>
            <person name="Ito T."/>
            <person name="Fujiyama A."/>
            <person name="Inagaki F."/>
            <person name="Takami H."/>
        </authorList>
    </citation>
    <scope>NUCLEOTIDE SEQUENCE</scope>
    <source>
        <strain evidence="3">Expedition CK06-06</strain>
    </source>
</reference>
<name>X0W7A2_9ZZZZ</name>
<dbReference type="InterPro" id="IPR029052">
    <property type="entry name" value="Metallo-depent_PP-like"/>
</dbReference>
<feature type="domain" description="Metallophosphoesterase TT1561-like" evidence="2">
    <location>
        <begin position="12"/>
        <end position="127"/>
    </location>
</feature>
<dbReference type="Pfam" id="PF14582">
    <property type="entry name" value="Metallophos_3"/>
    <property type="match status" value="1"/>
</dbReference>
<feature type="non-terminal residue" evidence="3">
    <location>
        <position position="1"/>
    </location>
</feature>
<feature type="region of interest" description="Disordered" evidence="1">
    <location>
        <begin position="1"/>
        <end position="20"/>
    </location>
</feature>
<accession>X0W7A2</accession>
<protein>
    <recommendedName>
        <fullName evidence="2">Metallophosphoesterase TT1561-like domain-containing protein</fullName>
    </recommendedName>
</protein>
<gene>
    <name evidence="3" type="ORF">S01H1_53828</name>
</gene>
<sequence length="132" mass="15114">GTYGSTNKGNPRDRTYKKNKRRMEKIFDKFRKENKERKVIFVGHNVPYNTKLDKAGMKAHPKIRGKHLGSKMISTLIRKYRPLLYIGGHMHESLGKDRIGKTILINSGAAHEGKAAIIELDKGKVKKIKFIK</sequence>